<comment type="caution">
    <text evidence="1">The sequence shown here is derived from an EMBL/GenBank/DDBJ whole genome shotgun (WGS) entry which is preliminary data.</text>
</comment>
<gene>
    <name evidence="1" type="ORF">EV700_3180</name>
</gene>
<evidence type="ECO:0000313" key="1">
    <source>
        <dbReference type="EMBL" id="RZU36967.1"/>
    </source>
</evidence>
<accession>A0A4Q7YHS7</accession>
<proteinExistence type="predicted"/>
<reference evidence="1 2" key="1">
    <citation type="submission" date="2019-02" db="EMBL/GenBank/DDBJ databases">
        <title>Genomic Encyclopedia of Type Strains, Phase IV (KMG-IV): sequencing the most valuable type-strain genomes for metagenomic binning, comparative biology and taxonomic classification.</title>
        <authorList>
            <person name="Goeker M."/>
        </authorList>
    </citation>
    <scope>NUCLEOTIDE SEQUENCE [LARGE SCALE GENOMIC DNA]</scope>
    <source>
        <strain evidence="1 2">DSM 105135</strain>
    </source>
</reference>
<dbReference type="RefSeq" id="WP_130415616.1">
    <property type="nucleotide sequence ID" value="NZ_SHKX01000016.1"/>
</dbReference>
<protein>
    <submittedName>
        <fullName evidence="1">Uncharacterized protein</fullName>
    </submittedName>
</protein>
<evidence type="ECO:0000313" key="2">
    <source>
        <dbReference type="Proteomes" id="UP000292423"/>
    </source>
</evidence>
<name>A0A4Q7YHS7_9GAMM</name>
<dbReference type="OrthoDB" id="9923976at2"/>
<sequence>MDALFHTCGADLTGNKSVSFPLQVTVERTDFQTTLTTAWMVLRNIGELAGEWPCGHGKLTFMPVMDEPEQGAGLDCRFLGGERSVRLEIEAGLELVFDFQAHVWQRLEAVASVMDFLRGLGNSIGIDGVRVGLKASGI</sequence>
<dbReference type="Proteomes" id="UP000292423">
    <property type="component" value="Unassembled WGS sequence"/>
</dbReference>
<dbReference type="AlphaFoldDB" id="A0A4Q7YHS7"/>
<dbReference type="EMBL" id="SHKX01000016">
    <property type="protein sequence ID" value="RZU36967.1"/>
    <property type="molecule type" value="Genomic_DNA"/>
</dbReference>
<organism evidence="1 2">
    <name type="scientific">Fluviicoccus keumensis</name>
    <dbReference type="NCBI Taxonomy" id="1435465"/>
    <lineage>
        <taxon>Bacteria</taxon>
        <taxon>Pseudomonadati</taxon>
        <taxon>Pseudomonadota</taxon>
        <taxon>Gammaproteobacteria</taxon>
        <taxon>Moraxellales</taxon>
        <taxon>Moraxellaceae</taxon>
        <taxon>Fluviicoccus</taxon>
    </lineage>
</organism>
<keyword evidence="2" id="KW-1185">Reference proteome</keyword>